<accession>A0ABN8YM79</accession>
<keyword evidence="3" id="KW-1185">Reference proteome</keyword>
<dbReference type="EMBL" id="OX459957">
    <property type="protein sequence ID" value="CAI9162683.1"/>
    <property type="molecule type" value="Genomic_DNA"/>
</dbReference>
<dbReference type="Proteomes" id="UP001176941">
    <property type="component" value="Chromosome 21"/>
</dbReference>
<evidence type="ECO:0000313" key="3">
    <source>
        <dbReference type="Proteomes" id="UP001176941"/>
    </source>
</evidence>
<organism evidence="2 3">
    <name type="scientific">Rangifer tarandus platyrhynchus</name>
    <name type="common">Svalbard reindeer</name>
    <dbReference type="NCBI Taxonomy" id="3082113"/>
    <lineage>
        <taxon>Eukaryota</taxon>
        <taxon>Metazoa</taxon>
        <taxon>Chordata</taxon>
        <taxon>Craniata</taxon>
        <taxon>Vertebrata</taxon>
        <taxon>Euteleostomi</taxon>
        <taxon>Mammalia</taxon>
        <taxon>Eutheria</taxon>
        <taxon>Laurasiatheria</taxon>
        <taxon>Artiodactyla</taxon>
        <taxon>Ruminantia</taxon>
        <taxon>Pecora</taxon>
        <taxon>Cervidae</taxon>
        <taxon>Odocoileinae</taxon>
        <taxon>Rangifer</taxon>
    </lineage>
</organism>
<gene>
    <name evidence="2" type="ORF">MRATA1EN1_LOCUS11645</name>
</gene>
<evidence type="ECO:0000313" key="2">
    <source>
        <dbReference type="EMBL" id="CAI9162683.1"/>
    </source>
</evidence>
<proteinExistence type="predicted"/>
<evidence type="ECO:0000256" key="1">
    <source>
        <dbReference type="SAM" id="MobiDB-lite"/>
    </source>
</evidence>
<feature type="region of interest" description="Disordered" evidence="1">
    <location>
        <begin position="181"/>
        <end position="201"/>
    </location>
</feature>
<name>A0ABN8YM79_RANTA</name>
<reference evidence="2" key="1">
    <citation type="submission" date="2023-04" db="EMBL/GenBank/DDBJ databases">
        <authorList>
            <consortium name="ELIXIR-Norway"/>
        </authorList>
    </citation>
    <scope>NUCLEOTIDE SEQUENCE [LARGE SCALE GENOMIC DNA]</scope>
</reference>
<protein>
    <submittedName>
        <fullName evidence="2">Uncharacterized protein</fullName>
    </submittedName>
</protein>
<sequence length="263" mass="27910">MLHPMLLCGERGSPYLRKPSGKETQVWQQWGGPAAMLSTCDPDTWEADGMDVGACSVRGRQVPRAPERGRSAHSRLAGAVLQRPRGAGALVAAASEADVPQRRRVSGSAQAEGGSVGGRAGIRATWGGRDGLQLGGLGVYSTWRGLWKTQRRSLDPLASREPCPPECGSMYTPQASRGWLTAAGRGRRPGTSGRGLGGPTRSPGVCGRRACCEMYLSGLGLPIFKSKHGPCAARVLAAPCERLTSSHLHQLFCLTDRVRGRNS</sequence>